<name>A0ABT7Y6B0_9VIBR</name>
<comment type="caution">
    <text evidence="1">The sequence shown here is derived from an EMBL/GenBank/DDBJ whole genome shotgun (WGS) entry which is preliminary data.</text>
</comment>
<sequence length="114" mass="12998">MKIVLTTIKEKGIKYPYILIHRSPSLRIKSERRDIEWQALRQRDVIELKAHEALSSLAVLSSAKEMIEYYIRFNPDYLSPLAQLQGFELKLSNAQSVMFSPSGKVAKPALPLSP</sequence>
<evidence type="ECO:0000313" key="1">
    <source>
        <dbReference type="EMBL" id="MDN2483597.1"/>
    </source>
</evidence>
<dbReference type="EMBL" id="JAUEOZ010000002">
    <property type="protein sequence ID" value="MDN2483597.1"/>
    <property type="molecule type" value="Genomic_DNA"/>
</dbReference>
<organism evidence="1 2">
    <name type="scientific">Vibrio agarivorans</name>
    <dbReference type="NCBI Taxonomy" id="153622"/>
    <lineage>
        <taxon>Bacteria</taxon>
        <taxon>Pseudomonadati</taxon>
        <taxon>Pseudomonadota</taxon>
        <taxon>Gammaproteobacteria</taxon>
        <taxon>Vibrionales</taxon>
        <taxon>Vibrionaceae</taxon>
        <taxon>Vibrio</taxon>
    </lineage>
</organism>
<dbReference type="RefSeq" id="WP_289963672.1">
    <property type="nucleotide sequence ID" value="NZ_JAUEOZ010000002.1"/>
</dbReference>
<gene>
    <name evidence="1" type="ORF">QWJ08_19815</name>
</gene>
<evidence type="ECO:0008006" key="3">
    <source>
        <dbReference type="Google" id="ProtNLM"/>
    </source>
</evidence>
<dbReference type="Proteomes" id="UP001169719">
    <property type="component" value="Unassembled WGS sequence"/>
</dbReference>
<accession>A0ABT7Y6B0</accession>
<evidence type="ECO:0000313" key="2">
    <source>
        <dbReference type="Proteomes" id="UP001169719"/>
    </source>
</evidence>
<reference evidence="1" key="1">
    <citation type="submission" date="2024-05" db="EMBL/GenBank/DDBJ databases">
        <title>Genome Sequences of Four Agar- Degrading Marine Bacteria.</title>
        <authorList>
            <person name="Phillips E.K."/>
            <person name="Shaffer J.C."/>
            <person name="Henson M.W."/>
            <person name="Temperton B."/>
            <person name="Thrash C.J."/>
            <person name="Martin M.O."/>
        </authorList>
    </citation>
    <scope>NUCLEOTIDE SEQUENCE</scope>
    <source>
        <strain evidence="1">EKP203</strain>
    </source>
</reference>
<keyword evidence="2" id="KW-1185">Reference proteome</keyword>
<proteinExistence type="predicted"/>
<protein>
    <recommendedName>
        <fullName evidence="3">Integrase</fullName>
    </recommendedName>
</protein>